<dbReference type="EMBL" id="OC930066">
    <property type="protein sequence ID" value="CAD7658545.1"/>
    <property type="molecule type" value="Genomic_DNA"/>
</dbReference>
<dbReference type="GO" id="GO:0016592">
    <property type="term" value="C:mediator complex"/>
    <property type="evidence" value="ECO:0007669"/>
    <property type="project" value="UniProtKB-UniRule"/>
</dbReference>
<dbReference type="InterPro" id="IPR037212">
    <property type="entry name" value="Med7/Med21-like"/>
</dbReference>
<evidence type="ECO:0000256" key="1">
    <source>
        <dbReference type="ARBA" id="ARBA00004123"/>
    </source>
</evidence>
<evidence type="ECO:0000256" key="3">
    <source>
        <dbReference type="ARBA" id="ARBA00023159"/>
    </source>
</evidence>
<organism evidence="8">
    <name type="scientific">Oppiella nova</name>
    <dbReference type="NCBI Taxonomy" id="334625"/>
    <lineage>
        <taxon>Eukaryota</taxon>
        <taxon>Metazoa</taxon>
        <taxon>Ecdysozoa</taxon>
        <taxon>Arthropoda</taxon>
        <taxon>Chelicerata</taxon>
        <taxon>Arachnida</taxon>
        <taxon>Acari</taxon>
        <taxon>Acariformes</taxon>
        <taxon>Sarcoptiformes</taxon>
        <taxon>Oribatida</taxon>
        <taxon>Brachypylina</taxon>
        <taxon>Oppioidea</taxon>
        <taxon>Oppiidae</taxon>
        <taxon>Oppiella</taxon>
    </lineage>
</organism>
<reference evidence="8" key="1">
    <citation type="submission" date="2020-11" db="EMBL/GenBank/DDBJ databases">
        <authorList>
            <person name="Tran Van P."/>
        </authorList>
    </citation>
    <scope>NUCLEOTIDE SEQUENCE</scope>
</reference>
<evidence type="ECO:0000313" key="8">
    <source>
        <dbReference type="EMBL" id="CAD7658545.1"/>
    </source>
</evidence>
<comment type="similarity">
    <text evidence="6">Belongs to the Mediator complex subunit 21 family.</text>
</comment>
<evidence type="ECO:0000256" key="2">
    <source>
        <dbReference type="ARBA" id="ARBA00023015"/>
    </source>
</evidence>
<gene>
    <name evidence="8" type="ORF">ONB1V03_LOCUS15166</name>
</gene>
<accession>A0A7R9QU84</accession>
<name>A0A7R9QU84_9ACAR</name>
<dbReference type="SUPFAM" id="SSF140718">
    <property type="entry name" value="Mediator hinge subcomplex-like"/>
    <property type="match status" value="1"/>
</dbReference>
<evidence type="ECO:0000256" key="6">
    <source>
        <dbReference type="RuleBase" id="RU366036"/>
    </source>
</evidence>
<feature type="region of interest" description="Disordered" evidence="7">
    <location>
        <begin position="138"/>
        <end position="158"/>
    </location>
</feature>
<evidence type="ECO:0000256" key="7">
    <source>
        <dbReference type="SAM" id="MobiDB-lite"/>
    </source>
</evidence>
<dbReference type="InterPro" id="IPR021384">
    <property type="entry name" value="Mediator_Med21"/>
</dbReference>
<dbReference type="Pfam" id="PF11221">
    <property type="entry name" value="Med21"/>
    <property type="match status" value="1"/>
</dbReference>
<protein>
    <recommendedName>
        <fullName evidence="6">Mediator of RNA polymerase II transcription subunit 21</fullName>
    </recommendedName>
</protein>
<comment type="subcellular location">
    <subcellularLocation>
        <location evidence="1 6">Nucleus</location>
    </subcellularLocation>
</comment>
<proteinExistence type="inferred from homology"/>
<dbReference type="PANTHER" id="PTHR13381">
    <property type="entry name" value="RNA POLYMERASE II HOLOENZYME COMPONENT SRB7"/>
    <property type="match status" value="1"/>
</dbReference>
<evidence type="ECO:0000313" key="9">
    <source>
        <dbReference type="Proteomes" id="UP000728032"/>
    </source>
</evidence>
<keyword evidence="4 6" id="KW-0804">Transcription</keyword>
<dbReference type="GO" id="GO:0006357">
    <property type="term" value="P:regulation of transcription by RNA polymerase II"/>
    <property type="evidence" value="ECO:0007669"/>
    <property type="project" value="TreeGrafter"/>
</dbReference>
<keyword evidence="3 6" id="KW-0010">Activator</keyword>
<keyword evidence="9" id="KW-1185">Reference proteome</keyword>
<keyword evidence="2 6" id="KW-0805">Transcription regulation</keyword>
<dbReference type="AlphaFoldDB" id="A0A7R9QU84"/>
<evidence type="ECO:0000256" key="4">
    <source>
        <dbReference type="ARBA" id="ARBA00023163"/>
    </source>
</evidence>
<comment type="subunit">
    <text evidence="6">Component of the Mediator complex.</text>
</comment>
<dbReference type="PANTHER" id="PTHR13381:SF0">
    <property type="entry name" value="MEDIATOR OF RNA POLYMERASE II TRANSCRIPTION SUBUNIT 21"/>
    <property type="match status" value="1"/>
</dbReference>
<dbReference type="Proteomes" id="UP000728032">
    <property type="component" value="Unassembled WGS sequence"/>
</dbReference>
<dbReference type="OrthoDB" id="526653at2759"/>
<dbReference type="GO" id="GO:0003712">
    <property type="term" value="F:transcription coregulator activity"/>
    <property type="evidence" value="ECO:0007669"/>
    <property type="project" value="TreeGrafter"/>
</dbReference>
<keyword evidence="5 6" id="KW-0539">Nucleus</keyword>
<evidence type="ECO:0000256" key="5">
    <source>
        <dbReference type="ARBA" id="ARBA00023242"/>
    </source>
</evidence>
<dbReference type="EMBL" id="CAJPVJ010015241">
    <property type="protein sequence ID" value="CAG2175731.1"/>
    <property type="molecule type" value="Genomic_DNA"/>
</dbReference>
<sequence length="158" mass="17400">MADRLTQLQDAVNQQSENFCNSIGVLQQFAKPTFFPEFDKTSSKSPTTQTQSSEDFAQLFSTLIARTAKDIDVLIDSLPSEESTPELQSAALRRLEQENNDSAQRLGETVKRGEELLEQIQSALQDIAESQLKMQCLHSSSAATDDSPSNGLNNSTNN</sequence>
<dbReference type="Gene3D" id="6.10.280.10">
    <property type="entry name" value="Mediator complex, subunit Med21"/>
    <property type="match status" value="1"/>
</dbReference>
<comment type="function">
    <text evidence="6">Component of the Mediator complex, a coactivator involved in the regulated transcription of nearly all RNA polymerase II-dependent genes. Mediator functions as a bridge to convey information from gene-specific regulatory proteins to the basal RNA polymerase II transcription machinery. Mediator is recruited to promoters by direct interactions with regulatory proteins and serves as a scaffold for the assembly of a functional preinitiation complex with RNA polymerase II and the general transcription factors.</text>
</comment>